<reference evidence="5" key="1">
    <citation type="submission" date="2022-11" db="UniProtKB">
        <authorList>
            <consortium name="EnsemblMetazoa"/>
        </authorList>
    </citation>
    <scope>IDENTIFICATION</scope>
</reference>
<dbReference type="Gene3D" id="3.10.100.10">
    <property type="entry name" value="Mannose-Binding Protein A, subunit A"/>
    <property type="match status" value="1"/>
</dbReference>
<dbReference type="GeneID" id="119735111"/>
<evidence type="ECO:0000313" key="6">
    <source>
        <dbReference type="Proteomes" id="UP000887568"/>
    </source>
</evidence>
<dbReference type="OrthoDB" id="6133475at2759"/>
<dbReference type="SUPFAM" id="SSF56436">
    <property type="entry name" value="C-type lectin-like"/>
    <property type="match status" value="1"/>
</dbReference>
<proteinExistence type="predicted"/>
<keyword evidence="6" id="KW-1185">Reference proteome</keyword>
<feature type="domain" description="Apple" evidence="4">
    <location>
        <begin position="166"/>
        <end position="257"/>
    </location>
</feature>
<evidence type="ECO:0000313" key="5">
    <source>
        <dbReference type="EnsemblMetazoa" id="XP_038064738.1"/>
    </source>
</evidence>
<keyword evidence="1" id="KW-1015">Disulfide bond</keyword>
<evidence type="ECO:0000259" key="4">
    <source>
        <dbReference type="PROSITE" id="PS50948"/>
    </source>
</evidence>
<evidence type="ECO:0000259" key="3">
    <source>
        <dbReference type="PROSITE" id="PS50041"/>
    </source>
</evidence>
<feature type="domain" description="C-type lectin" evidence="3">
    <location>
        <begin position="43"/>
        <end position="154"/>
    </location>
</feature>
<dbReference type="Pfam" id="PF00059">
    <property type="entry name" value="Lectin_C"/>
    <property type="match status" value="1"/>
</dbReference>
<protein>
    <recommendedName>
        <fullName evidence="7">C-type lectin domain-containing protein</fullName>
    </recommendedName>
</protein>
<dbReference type="RefSeq" id="XP_038064738.1">
    <property type="nucleotide sequence ID" value="XM_038208810.1"/>
</dbReference>
<dbReference type="AlphaFoldDB" id="A0A914AMB8"/>
<name>A0A914AMB8_PATMI</name>
<dbReference type="InterPro" id="IPR050111">
    <property type="entry name" value="C-type_lectin/snaclec_domain"/>
</dbReference>
<dbReference type="InterPro" id="IPR018378">
    <property type="entry name" value="C-type_lectin_CS"/>
</dbReference>
<dbReference type="InterPro" id="IPR016187">
    <property type="entry name" value="CTDL_fold"/>
</dbReference>
<accession>A0A914AMB8</accession>
<feature type="signal peptide" evidence="2">
    <location>
        <begin position="1"/>
        <end position="30"/>
    </location>
</feature>
<dbReference type="InterPro" id="IPR003609">
    <property type="entry name" value="Pan_app"/>
</dbReference>
<dbReference type="Proteomes" id="UP000887568">
    <property type="component" value="Unplaced"/>
</dbReference>
<dbReference type="PANTHER" id="PTHR22803">
    <property type="entry name" value="MANNOSE, PHOSPHOLIPASE, LECTIN RECEPTOR RELATED"/>
    <property type="match status" value="1"/>
</dbReference>
<dbReference type="PROSITE" id="PS50041">
    <property type="entry name" value="C_TYPE_LECTIN_2"/>
    <property type="match status" value="1"/>
</dbReference>
<evidence type="ECO:0000256" key="1">
    <source>
        <dbReference type="ARBA" id="ARBA00023157"/>
    </source>
</evidence>
<dbReference type="SMART" id="SM00034">
    <property type="entry name" value="CLECT"/>
    <property type="match status" value="1"/>
</dbReference>
<keyword evidence="2" id="KW-0732">Signal</keyword>
<dbReference type="InterPro" id="IPR001304">
    <property type="entry name" value="C-type_lectin-like"/>
</dbReference>
<dbReference type="PROSITE" id="PS50948">
    <property type="entry name" value="PAN"/>
    <property type="match status" value="1"/>
</dbReference>
<dbReference type="EnsemblMetazoa" id="XM_038208810.1">
    <property type="protein sequence ID" value="XP_038064738.1"/>
    <property type="gene ID" value="LOC119735111"/>
</dbReference>
<organism evidence="5 6">
    <name type="scientific">Patiria miniata</name>
    <name type="common">Bat star</name>
    <name type="synonym">Asterina miniata</name>
    <dbReference type="NCBI Taxonomy" id="46514"/>
    <lineage>
        <taxon>Eukaryota</taxon>
        <taxon>Metazoa</taxon>
        <taxon>Echinodermata</taxon>
        <taxon>Eleutherozoa</taxon>
        <taxon>Asterozoa</taxon>
        <taxon>Asteroidea</taxon>
        <taxon>Valvatacea</taxon>
        <taxon>Valvatida</taxon>
        <taxon>Asterinidae</taxon>
        <taxon>Patiria</taxon>
    </lineage>
</organism>
<dbReference type="Pfam" id="PF00024">
    <property type="entry name" value="PAN_1"/>
    <property type="match status" value="1"/>
</dbReference>
<feature type="chain" id="PRO_5037962358" description="C-type lectin domain-containing protein" evidence="2">
    <location>
        <begin position="31"/>
        <end position="257"/>
    </location>
</feature>
<dbReference type="InterPro" id="IPR016186">
    <property type="entry name" value="C-type_lectin-like/link_sf"/>
</dbReference>
<evidence type="ECO:0008006" key="7">
    <source>
        <dbReference type="Google" id="ProtNLM"/>
    </source>
</evidence>
<dbReference type="PROSITE" id="PS00615">
    <property type="entry name" value="C_TYPE_LECTIN_1"/>
    <property type="match status" value="1"/>
</dbReference>
<sequence length="257" mass="28628">METIWKILSCGLPIISVFLLGNLHSIVCSGNNNKLCPDSWMYWGGSCYVKLPGSMTWFAADTACKNHGALIVVPESPEETSFLRGLQINVIWLGCSDTEKEGRWVCLEGCGFMDWAGQGPDNWQGNQDCAAMVGSIQYQWDDRACTQSHSVVCKKPADETKSEPQCADHTYCFVIDEDGRPITDHCLSGYTLKEMKIATAGQCGQACIQEPCCRSFNVRHNATSHQKTCQLNYATRAQVNSDRFILTKNCMYFETPC</sequence>
<evidence type="ECO:0000256" key="2">
    <source>
        <dbReference type="SAM" id="SignalP"/>
    </source>
</evidence>